<keyword evidence="2" id="KW-1185">Reference proteome</keyword>
<gene>
    <name evidence="1" type="ORF">EZM97_23135</name>
</gene>
<dbReference type="Proteomes" id="UP000291822">
    <property type="component" value="Unassembled WGS sequence"/>
</dbReference>
<comment type="caution">
    <text evidence="1">The sequence shown here is derived from an EMBL/GenBank/DDBJ whole genome shotgun (WGS) entry which is preliminary data.</text>
</comment>
<evidence type="ECO:0000313" key="1">
    <source>
        <dbReference type="EMBL" id="TCI09135.1"/>
    </source>
</evidence>
<proteinExistence type="predicted"/>
<name>A0A4R0YRJ8_9GAMM</name>
<dbReference type="RefSeq" id="WP_131411242.1">
    <property type="nucleotide sequence ID" value="NZ_SJTG01000003.1"/>
</dbReference>
<reference evidence="1 2" key="1">
    <citation type="submission" date="2019-02" db="EMBL/GenBank/DDBJ databases">
        <title>Dyella amyloliquefaciens sp. nov., isolated from forest soil.</title>
        <authorList>
            <person name="Gao Z.-H."/>
            <person name="Qiu L.-H."/>
        </authorList>
    </citation>
    <scope>NUCLEOTIDE SEQUENCE [LARGE SCALE GENOMIC DNA]</scope>
    <source>
        <strain evidence="1 2">KACC 12747</strain>
    </source>
</reference>
<protein>
    <submittedName>
        <fullName evidence="1">Uncharacterized protein</fullName>
    </submittedName>
</protein>
<evidence type="ECO:0000313" key="2">
    <source>
        <dbReference type="Proteomes" id="UP000291822"/>
    </source>
</evidence>
<sequence length="81" mass="9461">MTTFRFHPKWNGGLYCTGPGGCLELELPMVILTAYLPTEEAWKSEAPDWARDKWSVIRRELEAWCHENKVNFMIDAVARIY</sequence>
<dbReference type="AlphaFoldDB" id="A0A4R0YRJ8"/>
<accession>A0A4R0YRJ8</accession>
<dbReference type="EMBL" id="SJTG01000003">
    <property type="protein sequence ID" value="TCI09135.1"/>
    <property type="molecule type" value="Genomic_DNA"/>
</dbReference>
<organism evidence="1 2">
    <name type="scientific">Dyella soli</name>
    <dbReference type="NCBI Taxonomy" id="522319"/>
    <lineage>
        <taxon>Bacteria</taxon>
        <taxon>Pseudomonadati</taxon>
        <taxon>Pseudomonadota</taxon>
        <taxon>Gammaproteobacteria</taxon>
        <taxon>Lysobacterales</taxon>
        <taxon>Rhodanobacteraceae</taxon>
        <taxon>Dyella</taxon>
    </lineage>
</organism>